<dbReference type="InterPro" id="IPR036249">
    <property type="entry name" value="Thioredoxin-like_sf"/>
</dbReference>
<dbReference type="PANTHER" id="PTHR42852:SF18">
    <property type="entry name" value="CHROMOSOME UNDETERMINED SCAFFOLD_47, WHOLE GENOME SHOTGUN SEQUENCE"/>
    <property type="match status" value="1"/>
</dbReference>
<evidence type="ECO:0000313" key="3">
    <source>
        <dbReference type="Proteomes" id="UP000183649"/>
    </source>
</evidence>
<keyword evidence="2" id="KW-0413">Isomerase</keyword>
<proteinExistence type="predicted"/>
<dbReference type="InterPro" id="IPR013766">
    <property type="entry name" value="Thioredoxin_domain"/>
</dbReference>
<dbReference type="Proteomes" id="UP000183649">
    <property type="component" value="Unassembled WGS sequence"/>
</dbReference>
<dbReference type="Pfam" id="PF08534">
    <property type="entry name" value="Redoxin"/>
    <property type="match status" value="1"/>
</dbReference>
<dbReference type="RefSeq" id="WP_055451821.1">
    <property type="nucleotide sequence ID" value="NZ_CYHF01000017.1"/>
</dbReference>
<feature type="domain" description="Thioredoxin" evidence="1">
    <location>
        <begin position="23"/>
        <end position="163"/>
    </location>
</feature>
<dbReference type="OrthoDB" id="9811352at2"/>
<accession>A0A0K6IBV2</accession>
<protein>
    <submittedName>
        <fullName evidence="2">Thiol-disulfide isomerase or thioredoxin</fullName>
    </submittedName>
</protein>
<dbReference type="AlphaFoldDB" id="A0A0K6IBV2"/>
<evidence type="ECO:0000313" key="2">
    <source>
        <dbReference type="EMBL" id="CUB00817.1"/>
    </source>
</evidence>
<name>A0A0K6IBV2_9BURK</name>
<dbReference type="CDD" id="cd02966">
    <property type="entry name" value="TlpA_like_family"/>
    <property type="match status" value="1"/>
</dbReference>
<dbReference type="InterPro" id="IPR013740">
    <property type="entry name" value="Redoxin"/>
</dbReference>
<evidence type="ECO:0000259" key="1">
    <source>
        <dbReference type="PROSITE" id="PS51352"/>
    </source>
</evidence>
<keyword evidence="3" id="KW-1185">Reference proteome</keyword>
<gene>
    <name evidence="2" type="ORF">Ga0061069_11732</name>
</gene>
<dbReference type="GO" id="GO:0016491">
    <property type="term" value="F:oxidoreductase activity"/>
    <property type="evidence" value="ECO:0007669"/>
    <property type="project" value="InterPro"/>
</dbReference>
<dbReference type="Gene3D" id="3.40.30.10">
    <property type="entry name" value="Glutaredoxin"/>
    <property type="match status" value="1"/>
</dbReference>
<dbReference type="EMBL" id="CYHF01000017">
    <property type="protein sequence ID" value="CUB00817.1"/>
    <property type="molecule type" value="Genomic_DNA"/>
</dbReference>
<dbReference type="InterPro" id="IPR050553">
    <property type="entry name" value="Thioredoxin_ResA/DsbE_sf"/>
</dbReference>
<dbReference type="STRING" id="339866.GCA_001418255_03040"/>
<reference evidence="3" key="1">
    <citation type="submission" date="2015-08" db="EMBL/GenBank/DDBJ databases">
        <authorList>
            <person name="Varghese N."/>
        </authorList>
    </citation>
    <scope>NUCLEOTIDE SEQUENCE [LARGE SCALE GENOMIC DNA]</scope>
    <source>
        <strain evidence="3">DSM 18181</strain>
    </source>
</reference>
<dbReference type="GO" id="GO:0016853">
    <property type="term" value="F:isomerase activity"/>
    <property type="evidence" value="ECO:0007669"/>
    <property type="project" value="UniProtKB-KW"/>
</dbReference>
<organism evidence="2 3">
    <name type="scientific">Thiomonas bhubaneswarensis</name>
    <dbReference type="NCBI Taxonomy" id="339866"/>
    <lineage>
        <taxon>Bacteria</taxon>
        <taxon>Pseudomonadati</taxon>
        <taxon>Pseudomonadota</taxon>
        <taxon>Betaproteobacteria</taxon>
        <taxon>Burkholderiales</taxon>
        <taxon>Thiomonas</taxon>
    </lineage>
</organism>
<dbReference type="SUPFAM" id="SSF52833">
    <property type="entry name" value="Thioredoxin-like"/>
    <property type="match status" value="1"/>
</dbReference>
<dbReference type="PROSITE" id="PS51352">
    <property type="entry name" value="THIOREDOXIN_2"/>
    <property type="match status" value="1"/>
</dbReference>
<dbReference type="PANTHER" id="PTHR42852">
    <property type="entry name" value="THIOL:DISULFIDE INTERCHANGE PROTEIN DSBE"/>
    <property type="match status" value="1"/>
</dbReference>
<sequence>MRVRFTIAATVAFVMAGMAYFVLARKPAVPQATFVLLTGRTLSTSSLRGQVYLVNFWATSCATCIKEMPQMVKTYERFEGRNFEFIAVDMSYDPLSYVTDYTSTRHLPFKVAKDADGHLAREFYDVRLTPTTFLVDKQGNVVKRILGEPDFPELDRLIQHELAKNA</sequence>